<dbReference type="InParanoid" id="A0A2P5FH09"/>
<accession>A0A2P5FH09</accession>
<organism evidence="2 3">
    <name type="scientific">Trema orientale</name>
    <name type="common">Charcoal tree</name>
    <name type="synonym">Celtis orientalis</name>
    <dbReference type="NCBI Taxonomy" id="63057"/>
    <lineage>
        <taxon>Eukaryota</taxon>
        <taxon>Viridiplantae</taxon>
        <taxon>Streptophyta</taxon>
        <taxon>Embryophyta</taxon>
        <taxon>Tracheophyta</taxon>
        <taxon>Spermatophyta</taxon>
        <taxon>Magnoliopsida</taxon>
        <taxon>eudicotyledons</taxon>
        <taxon>Gunneridae</taxon>
        <taxon>Pentapetalae</taxon>
        <taxon>rosids</taxon>
        <taxon>fabids</taxon>
        <taxon>Rosales</taxon>
        <taxon>Cannabaceae</taxon>
        <taxon>Trema</taxon>
    </lineage>
</organism>
<evidence type="ECO:0000313" key="3">
    <source>
        <dbReference type="Proteomes" id="UP000237000"/>
    </source>
</evidence>
<keyword evidence="3" id="KW-1185">Reference proteome</keyword>
<evidence type="ECO:0000313" key="2">
    <source>
        <dbReference type="EMBL" id="PON97087.1"/>
    </source>
</evidence>
<name>A0A2P5FH09_TREOI</name>
<feature type="compositionally biased region" description="Basic and acidic residues" evidence="1">
    <location>
        <begin position="23"/>
        <end position="43"/>
    </location>
</feature>
<dbReference type="Proteomes" id="UP000237000">
    <property type="component" value="Unassembled WGS sequence"/>
</dbReference>
<feature type="non-terminal residue" evidence="2">
    <location>
        <position position="74"/>
    </location>
</feature>
<gene>
    <name evidence="2" type="ORF">TorRG33x02_071370</name>
</gene>
<comment type="caution">
    <text evidence="2">The sequence shown here is derived from an EMBL/GenBank/DDBJ whole genome shotgun (WGS) entry which is preliminary data.</text>
</comment>
<dbReference type="AlphaFoldDB" id="A0A2P5FH09"/>
<sequence length="74" mass="8818">MKESNDTIKPPQISIFNTQKTIISEKKNKKEKNNRQEKKETQVERWVEWQRELDNGGRYRLDGNGQCRLNGARK</sequence>
<dbReference type="EMBL" id="JXTC01000034">
    <property type="protein sequence ID" value="PON97087.1"/>
    <property type="molecule type" value="Genomic_DNA"/>
</dbReference>
<proteinExistence type="predicted"/>
<reference evidence="3" key="1">
    <citation type="submission" date="2016-06" db="EMBL/GenBank/DDBJ databases">
        <title>Parallel loss of symbiosis genes in relatives of nitrogen-fixing non-legume Parasponia.</title>
        <authorList>
            <person name="Van Velzen R."/>
            <person name="Holmer R."/>
            <person name="Bu F."/>
            <person name="Rutten L."/>
            <person name="Van Zeijl A."/>
            <person name="Liu W."/>
            <person name="Santuari L."/>
            <person name="Cao Q."/>
            <person name="Sharma T."/>
            <person name="Shen D."/>
            <person name="Roswanjaya Y."/>
            <person name="Wardhani T."/>
            <person name="Kalhor M.S."/>
            <person name="Jansen J."/>
            <person name="Van den Hoogen J."/>
            <person name="Gungor B."/>
            <person name="Hartog M."/>
            <person name="Hontelez J."/>
            <person name="Verver J."/>
            <person name="Yang W.-C."/>
            <person name="Schijlen E."/>
            <person name="Repin R."/>
            <person name="Schilthuizen M."/>
            <person name="Schranz E."/>
            <person name="Heidstra R."/>
            <person name="Miyata K."/>
            <person name="Fedorova E."/>
            <person name="Kohlen W."/>
            <person name="Bisseling T."/>
            <person name="Smit S."/>
            <person name="Geurts R."/>
        </authorList>
    </citation>
    <scope>NUCLEOTIDE SEQUENCE [LARGE SCALE GENOMIC DNA]</scope>
    <source>
        <strain evidence="3">cv. RG33-2</strain>
    </source>
</reference>
<evidence type="ECO:0000256" key="1">
    <source>
        <dbReference type="SAM" id="MobiDB-lite"/>
    </source>
</evidence>
<protein>
    <submittedName>
        <fullName evidence="2">Uncharacterized protein</fullName>
    </submittedName>
</protein>
<feature type="region of interest" description="Disordered" evidence="1">
    <location>
        <begin position="1"/>
        <end position="43"/>
    </location>
</feature>